<feature type="binding site" evidence="9">
    <location>
        <begin position="18"/>
        <end position="25"/>
    </location>
    <ligand>
        <name>ATP</name>
        <dbReference type="ChEBI" id="CHEBI:30616"/>
    </ligand>
</feature>
<dbReference type="STRING" id="1802370.A2Z62_00845"/>
<dbReference type="FunFam" id="2.30.30.280:FF:000001">
    <property type="entry name" value="tRNA-specific 2-thiouridylase MnmA"/>
    <property type="match status" value="1"/>
</dbReference>
<comment type="function">
    <text evidence="9">Catalyzes the 2-thiolation of uridine at the wobble position (U34) of tRNA, leading to the formation of s(2)U34.</text>
</comment>
<dbReference type="Gene3D" id="2.40.30.10">
    <property type="entry name" value="Translation factors"/>
    <property type="match status" value="1"/>
</dbReference>
<dbReference type="PANTHER" id="PTHR11933:SF5">
    <property type="entry name" value="MITOCHONDRIAL TRNA-SPECIFIC 2-THIOURIDYLASE 1"/>
    <property type="match status" value="1"/>
</dbReference>
<dbReference type="GO" id="GO:0103016">
    <property type="term" value="F:tRNA-uridine 2-sulfurtransferase activity"/>
    <property type="evidence" value="ECO:0007669"/>
    <property type="project" value="UniProtKB-EC"/>
</dbReference>
<comment type="catalytic activity">
    <reaction evidence="8 9">
        <text>S-sulfanyl-L-cysteinyl-[protein] + uridine(34) in tRNA + AH2 + ATP = 2-thiouridine(34) in tRNA + L-cysteinyl-[protein] + A + AMP + diphosphate + H(+)</text>
        <dbReference type="Rhea" id="RHEA:47032"/>
        <dbReference type="Rhea" id="RHEA-COMP:10131"/>
        <dbReference type="Rhea" id="RHEA-COMP:11726"/>
        <dbReference type="Rhea" id="RHEA-COMP:11727"/>
        <dbReference type="Rhea" id="RHEA-COMP:11728"/>
        <dbReference type="ChEBI" id="CHEBI:13193"/>
        <dbReference type="ChEBI" id="CHEBI:15378"/>
        <dbReference type="ChEBI" id="CHEBI:17499"/>
        <dbReference type="ChEBI" id="CHEBI:29950"/>
        <dbReference type="ChEBI" id="CHEBI:30616"/>
        <dbReference type="ChEBI" id="CHEBI:33019"/>
        <dbReference type="ChEBI" id="CHEBI:61963"/>
        <dbReference type="ChEBI" id="CHEBI:65315"/>
        <dbReference type="ChEBI" id="CHEBI:87170"/>
        <dbReference type="ChEBI" id="CHEBI:456215"/>
        <dbReference type="EC" id="2.8.1.13"/>
    </reaction>
</comment>
<dbReference type="GO" id="GO:0005737">
    <property type="term" value="C:cytoplasm"/>
    <property type="evidence" value="ECO:0007669"/>
    <property type="project" value="UniProtKB-SubCell"/>
</dbReference>
<comment type="caution">
    <text evidence="13">The sequence shown here is derived from an EMBL/GenBank/DDBJ whole genome shotgun (WGS) entry which is preliminary data.</text>
</comment>
<feature type="site" description="Interaction with tRNA" evidence="9">
    <location>
        <position position="139"/>
    </location>
</feature>
<comment type="caution">
    <text evidence="9">Lacks conserved residue(s) required for the propagation of feature annotation.</text>
</comment>
<keyword evidence="7" id="KW-1015">Disulfide bond</keyword>
<dbReference type="EMBL" id="MHTA01000031">
    <property type="protein sequence ID" value="OHA53691.1"/>
    <property type="molecule type" value="Genomic_DNA"/>
</dbReference>
<name>A0A1G2Q1H0_9BACT</name>
<dbReference type="Proteomes" id="UP000177649">
    <property type="component" value="Unassembled WGS sequence"/>
</dbReference>
<evidence type="ECO:0000256" key="9">
    <source>
        <dbReference type="HAMAP-Rule" id="MF_00144"/>
    </source>
</evidence>
<organism evidence="13 14">
    <name type="scientific">Candidatus Terrybacteria bacterium RIFCSPLOWO2_02_42_20</name>
    <dbReference type="NCBI Taxonomy" id="1802370"/>
    <lineage>
        <taxon>Bacteria</taxon>
        <taxon>Candidatus Terryibacteriota</taxon>
    </lineage>
</organism>
<keyword evidence="4 9" id="KW-0547">Nucleotide-binding</keyword>
<feature type="region of interest" description="Interaction with tRNA" evidence="9">
    <location>
        <begin position="329"/>
        <end position="330"/>
    </location>
</feature>
<sequence length="423" mass="48059">MVKNEKNNSNKKIKVFVAMSGGVDSSVAALLLQKEACLPVGRGYDLVGCYIKGWYPPGVVCNWKEDRWDAMRVCASLGIPFITVDAEKEYKKEVVDYMISEYKAGWTPNPDIMCNKSVKFGVFLKKALAMGADYIATGHYVNLKSKISNLSADRQDLKSVYKLLKAKDLNKDQSYFLWTLTQEQLKHCLFPLGDWLKSEVRKIAKENSLVTAEKEESQGVCFIGEFDMEDFLKKYIKQKKGKVVTVGGKIIGEHNGFAFYTIGQRHGFGFGGGEGGPYYIVEKDFKNNRLIVAEKKDEKSFSRKEVIIENANWISAVPKIGKKYQARIRYRQPLEECGIRMMDNESKIKNKSSGIIHNSKFVIKFYNPQRAVTPGQSLVVYDGKEMIGGGVIIKSRFSSRFFRWPFRSYRCNADIGKCPRTNK</sequence>
<evidence type="ECO:0000256" key="2">
    <source>
        <dbReference type="ARBA" id="ARBA00022679"/>
    </source>
</evidence>
<dbReference type="GO" id="GO:0005524">
    <property type="term" value="F:ATP binding"/>
    <property type="evidence" value="ECO:0007669"/>
    <property type="project" value="UniProtKB-KW"/>
</dbReference>
<feature type="active site" description="Cysteine persulfide intermediate" evidence="9">
    <location>
        <position position="221"/>
    </location>
</feature>
<gene>
    <name evidence="9" type="primary">mnmA</name>
    <name evidence="13" type="ORF">A2Z62_00845</name>
</gene>
<keyword evidence="9" id="KW-0963">Cytoplasm</keyword>
<keyword evidence="6 9" id="KW-0694">RNA-binding</keyword>
<dbReference type="Pfam" id="PF20258">
    <property type="entry name" value="tRNA_Me_trans_C"/>
    <property type="match status" value="1"/>
</dbReference>
<dbReference type="PANTHER" id="PTHR11933">
    <property type="entry name" value="TRNA 5-METHYLAMINOMETHYL-2-THIOURIDYLATE -METHYLTRANSFERASE"/>
    <property type="match status" value="1"/>
</dbReference>
<reference evidence="13 14" key="1">
    <citation type="journal article" date="2016" name="Nat. Commun.">
        <title>Thousands of microbial genomes shed light on interconnected biogeochemical processes in an aquifer system.</title>
        <authorList>
            <person name="Anantharaman K."/>
            <person name="Brown C.T."/>
            <person name="Hug L.A."/>
            <person name="Sharon I."/>
            <person name="Castelle C.J."/>
            <person name="Probst A.J."/>
            <person name="Thomas B.C."/>
            <person name="Singh A."/>
            <person name="Wilkins M.J."/>
            <person name="Karaoz U."/>
            <person name="Brodie E.L."/>
            <person name="Williams K.H."/>
            <person name="Hubbard S.S."/>
            <person name="Banfield J.F."/>
        </authorList>
    </citation>
    <scope>NUCLEOTIDE SEQUENCE [LARGE SCALE GENOMIC DNA]</scope>
</reference>
<dbReference type="GO" id="GO:0002143">
    <property type="term" value="P:tRNA wobble position uridine thiolation"/>
    <property type="evidence" value="ECO:0007669"/>
    <property type="project" value="TreeGrafter"/>
</dbReference>
<feature type="binding site" evidence="9">
    <location>
        <position position="51"/>
    </location>
    <ligand>
        <name>ATP</name>
        <dbReference type="ChEBI" id="CHEBI:30616"/>
    </ligand>
</feature>
<dbReference type="Pfam" id="PF03054">
    <property type="entry name" value="tRNA_Me_trans"/>
    <property type="match status" value="1"/>
</dbReference>
<keyword evidence="2 9" id="KW-0808">Transferase</keyword>
<keyword evidence="3 9" id="KW-0819">tRNA processing</keyword>
<dbReference type="Pfam" id="PF20259">
    <property type="entry name" value="tRNA_Me_trans_M"/>
    <property type="match status" value="1"/>
</dbReference>
<evidence type="ECO:0000256" key="10">
    <source>
        <dbReference type="SAM" id="Coils"/>
    </source>
</evidence>
<comment type="subcellular location">
    <subcellularLocation>
        <location evidence="9">Cytoplasm</location>
    </subcellularLocation>
</comment>
<dbReference type="NCBIfam" id="NF001138">
    <property type="entry name" value="PRK00143.1"/>
    <property type="match status" value="1"/>
</dbReference>
<protein>
    <recommendedName>
        <fullName evidence="9">tRNA-specific 2-thiouridylase MnmA</fullName>
        <ecNumber evidence="9">2.8.1.13</ecNumber>
    </recommendedName>
</protein>
<dbReference type="InterPro" id="IPR023382">
    <property type="entry name" value="MnmA-like_central_sf"/>
</dbReference>
<evidence type="ECO:0000259" key="12">
    <source>
        <dbReference type="Pfam" id="PF20259"/>
    </source>
</evidence>
<comment type="similarity">
    <text evidence="9">Belongs to the MnmA/TRMU family.</text>
</comment>
<evidence type="ECO:0000256" key="4">
    <source>
        <dbReference type="ARBA" id="ARBA00022741"/>
    </source>
</evidence>
<evidence type="ECO:0000256" key="3">
    <source>
        <dbReference type="ARBA" id="ARBA00022694"/>
    </source>
</evidence>
<dbReference type="InterPro" id="IPR046884">
    <property type="entry name" value="MnmA-like_central"/>
</dbReference>
<feature type="domain" description="tRNA-specific 2-thiouridylase MnmA-like C-terminal" evidence="11">
    <location>
        <begin position="304"/>
        <end position="392"/>
    </location>
</feature>
<dbReference type="EC" id="2.8.1.13" evidence="9"/>
<accession>A0A1G2Q1H0</accession>
<feature type="coiled-coil region" evidence="10">
    <location>
        <begin position="140"/>
        <end position="167"/>
    </location>
</feature>
<dbReference type="HAMAP" id="MF_00144">
    <property type="entry name" value="tRNA_thiouridyl_MnmA"/>
    <property type="match status" value="1"/>
</dbReference>
<keyword evidence="1 9" id="KW-0820">tRNA-binding</keyword>
<dbReference type="InterPro" id="IPR014729">
    <property type="entry name" value="Rossmann-like_a/b/a_fold"/>
</dbReference>
<evidence type="ECO:0000256" key="7">
    <source>
        <dbReference type="ARBA" id="ARBA00023157"/>
    </source>
</evidence>
<evidence type="ECO:0000256" key="1">
    <source>
        <dbReference type="ARBA" id="ARBA00022555"/>
    </source>
</evidence>
<evidence type="ECO:0000313" key="13">
    <source>
        <dbReference type="EMBL" id="OHA53691.1"/>
    </source>
</evidence>
<feature type="site" description="Interaction with tRNA" evidence="9">
    <location>
        <position position="376"/>
    </location>
</feature>
<dbReference type="Gene3D" id="3.40.50.620">
    <property type="entry name" value="HUPs"/>
    <property type="match status" value="1"/>
</dbReference>
<evidence type="ECO:0000256" key="8">
    <source>
        <dbReference type="ARBA" id="ARBA00051542"/>
    </source>
</evidence>
<keyword evidence="5 9" id="KW-0067">ATP-binding</keyword>
<evidence type="ECO:0000259" key="11">
    <source>
        <dbReference type="Pfam" id="PF20258"/>
    </source>
</evidence>
<dbReference type="AlphaFoldDB" id="A0A1G2Q1H0"/>
<dbReference type="CDD" id="cd01998">
    <property type="entry name" value="MnmA_TRMU-like"/>
    <property type="match status" value="1"/>
</dbReference>
<feature type="domain" description="tRNA-specific 2-thiouridylase MnmA-like central" evidence="12">
    <location>
        <begin position="229"/>
        <end position="293"/>
    </location>
</feature>
<evidence type="ECO:0000256" key="5">
    <source>
        <dbReference type="ARBA" id="ARBA00022840"/>
    </source>
</evidence>
<feature type="region of interest" description="Interaction with target base in tRNA" evidence="9">
    <location>
        <begin position="109"/>
        <end position="111"/>
    </location>
</feature>
<feature type="binding site" evidence="9">
    <location>
        <position position="138"/>
    </location>
    <ligand>
        <name>ATP</name>
        <dbReference type="ChEBI" id="CHEBI:30616"/>
    </ligand>
</feature>
<evidence type="ECO:0000256" key="6">
    <source>
        <dbReference type="ARBA" id="ARBA00022884"/>
    </source>
</evidence>
<feature type="region of interest" description="Interaction with tRNA" evidence="9">
    <location>
        <begin position="171"/>
        <end position="173"/>
    </location>
</feature>
<evidence type="ECO:0000313" key="14">
    <source>
        <dbReference type="Proteomes" id="UP000177649"/>
    </source>
</evidence>
<keyword evidence="10" id="KW-0175">Coiled coil</keyword>
<dbReference type="SUPFAM" id="SSF52402">
    <property type="entry name" value="Adenine nucleotide alpha hydrolases-like"/>
    <property type="match status" value="1"/>
</dbReference>
<dbReference type="NCBIfam" id="TIGR00420">
    <property type="entry name" value="trmU"/>
    <property type="match status" value="1"/>
</dbReference>
<dbReference type="InterPro" id="IPR004506">
    <property type="entry name" value="MnmA-like"/>
</dbReference>
<proteinExistence type="inferred from homology"/>
<dbReference type="InterPro" id="IPR046885">
    <property type="entry name" value="MnmA-like_C"/>
</dbReference>
<feature type="active site" description="Nucleophile" evidence="9">
    <location>
        <position position="114"/>
    </location>
</feature>
<dbReference type="GO" id="GO:0000049">
    <property type="term" value="F:tRNA binding"/>
    <property type="evidence" value="ECO:0007669"/>
    <property type="project" value="UniProtKB-KW"/>
</dbReference>
<dbReference type="Gene3D" id="2.30.30.280">
    <property type="entry name" value="Adenine nucleotide alpha hydrolases-like domains"/>
    <property type="match status" value="1"/>
</dbReference>